<gene>
    <name evidence="2" type="ORF">AXG93_2294s1000</name>
</gene>
<accession>A0A176WH09</accession>
<proteinExistence type="predicted"/>
<organism evidence="2 3">
    <name type="scientific">Marchantia polymorpha subsp. ruderalis</name>
    <dbReference type="NCBI Taxonomy" id="1480154"/>
    <lineage>
        <taxon>Eukaryota</taxon>
        <taxon>Viridiplantae</taxon>
        <taxon>Streptophyta</taxon>
        <taxon>Embryophyta</taxon>
        <taxon>Marchantiophyta</taxon>
        <taxon>Marchantiopsida</taxon>
        <taxon>Marchantiidae</taxon>
        <taxon>Marchantiales</taxon>
        <taxon>Marchantiaceae</taxon>
        <taxon>Marchantia</taxon>
    </lineage>
</organism>
<dbReference type="EMBL" id="LVLJ01001006">
    <property type="protein sequence ID" value="OAE31585.1"/>
    <property type="molecule type" value="Genomic_DNA"/>
</dbReference>
<evidence type="ECO:0000313" key="2">
    <source>
        <dbReference type="EMBL" id="OAE31585.1"/>
    </source>
</evidence>
<sequence>MVSKDLEATREYETRSSPKSQPEDMYDGRRLDRDFRGKRLFDEVSGIARTYVQGSDGERADDSPHGQSSTPVVDLYPPQDDKREVVFIHLSPPLASIPERQATDERDTRGVTFKKVLRILGSLMAKVMDLVGMMTDIVKKVQAGREELVVPVTSEMEIVAEVTTDLVMTDNERGTTDMIEGAKIDFGRGTEIGNVTERDLETLGRLSEEEMLGRNGVLGSEAFINVITKVEELRLGKVGLTSRVAQTGVRSPDQAETRVEKGGKEQRMALPIRAMLISC</sequence>
<keyword evidence="3" id="KW-1185">Reference proteome</keyword>
<protein>
    <submittedName>
        <fullName evidence="2">Uncharacterized protein</fullName>
    </submittedName>
</protein>
<comment type="caution">
    <text evidence="2">The sequence shown here is derived from an EMBL/GenBank/DDBJ whole genome shotgun (WGS) entry which is preliminary data.</text>
</comment>
<feature type="compositionally biased region" description="Basic and acidic residues" evidence="1">
    <location>
        <begin position="1"/>
        <end position="16"/>
    </location>
</feature>
<dbReference type="AlphaFoldDB" id="A0A176WH09"/>
<feature type="region of interest" description="Disordered" evidence="1">
    <location>
        <begin position="50"/>
        <end position="74"/>
    </location>
</feature>
<feature type="region of interest" description="Disordered" evidence="1">
    <location>
        <begin position="1"/>
        <end position="32"/>
    </location>
</feature>
<reference evidence="2" key="1">
    <citation type="submission" date="2016-03" db="EMBL/GenBank/DDBJ databases">
        <title>Mechanisms controlling the formation of the plant cell surface in tip-growing cells are functionally conserved among land plants.</title>
        <authorList>
            <person name="Honkanen S."/>
            <person name="Jones V.A."/>
            <person name="Morieri G."/>
            <person name="Champion C."/>
            <person name="Hetherington A.J."/>
            <person name="Kelly S."/>
            <person name="Saint-Marcoux D."/>
            <person name="Proust H."/>
            <person name="Prescott H."/>
            <person name="Dolan L."/>
        </authorList>
    </citation>
    <scope>NUCLEOTIDE SEQUENCE [LARGE SCALE GENOMIC DNA]</scope>
    <source>
        <tissue evidence="2">Whole gametophyte</tissue>
    </source>
</reference>
<name>A0A176WH09_MARPO</name>
<evidence type="ECO:0000313" key="3">
    <source>
        <dbReference type="Proteomes" id="UP000077202"/>
    </source>
</evidence>
<evidence type="ECO:0000256" key="1">
    <source>
        <dbReference type="SAM" id="MobiDB-lite"/>
    </source>
</evidence>
<dbReference type="Proteomes" id="UP000077202">
    <property type="component" value="Unassembled WGS sequence"/>
</dbReference>